<accession>A0A397T3D3</accession>
<name>A0A397T3D3_9GLOM</name>
<evidence type="ECO:0000313" key="1">
    <source>
        <dbReference type="EMBL" id="RIA92332.1"/>
    </source>
</evidence>
<keyword evidence="2" id="KW-1185">Reference proteome</keyword>
<dbReference type="SUPFAM" id="SSF52047">
    <property type="entry name" value="RNI-like"/>
    <property type="match status" value="1"/>
</dbReference>
<gene>
    <name evidence="1" type="ORF">C1645_736427</name>
</gene>
<dbReference type="EMBL" id="QKYT01000129">
    <property type="protein sequence ID" value="RIA92332.1"/>
    <property type="molecule type" value="Genomic_DNA"/>
</dbReference>
<dbReference type="AlphaFoldDB" id="A0A397T3D3"/>
<dbReference type="Gene3D" id="3.80.10.10">
    <property type="entry name" value="Ribonuclease Inhibitor"/>
    <property type="match status" value="1"/>
</dbReference>
<sequence length="242" mass="28473">MPALTKHSDTLTKLHLDSNFNEVLPLSFVASFKNLQEIKFSFFIEKNFEDFKKLQYVNFPKLQILDFPYKCPKPEFLMNFLEINGKNLKQLNVGLYVDMSKALNLSIIKYCSNLKRLSKVFDNDELDALRNIFDSCDNLESIKLWCGKDCYLNEKEVLKTVANYSPKNFYELKLYTVSDSELQPEDLESFLISWKNRPLKKTLNLIIIKSHCDSIDVNEKNMEIIERYKNLGTIKFIKFESR</sequence>
<evidence type="ECO:0000313" key="2">
    <source>
        <dbReference type="Proteomes" id="UP000265703"/>
    </source>
</evidence>
<dbReference type="STRING" id="658196.A0A397T3D3"/>
<comment type="caution">
    <text evidence="1">The sequence shown here is derived from an EMBL/GenBank/DDBJ whole genome shotgun (WGS) entry which is preliminary data.</text>
</comment>
<proteinExistence type="predicted"/>
<organism evidence="1 2">
    <name type="scientific">Glomus cerebriforme</name>
    <dbReference type="NCBI Taxonomy" id="658196"/>
    <lineage>
        <taxon>Eukaryota</taxon>
        <taxon>Fungi</taxon>
        <taxon>Fungi incertae sedis</taxon>
        <taxon>Mucoromycota</taxon>
        <taxon>Glomeromycotina</taxon>
        <taxon>Glomeromycetes</taxon>
        <taxon>Glomerales</taxon>
        <taxon>Glomeraceae</taxon>
        <taxon>Glomus</taxon>
    </lineage>
</organism>
<dbReference type="OrthoDB" id="2308320at2759"/>
<dbReference type="Proteomes" id="UP000265703">
    <property type="component" value="Unassembled WGS sequence"/>
</dbReference>
<evidence type="ECO:0008006" key="3">
    <source>
        <dbReference type="Google" id="ProtNLM"/>
    </source>
</evidence>
<reference evidence="1 2" key="1">
    <citation type="submission" date="2018-06" db="EMBL/GenBank/DDBJ databases">
        <title>Comparative genomics reveals the genomic features of Rhizophagus irregularis, R. cerebriforme, R. diaphanum and Gigaspora rosea, and their symbiotic lifestyle signature.</title>
        <authorList>
            <person name="Morin E."/>
            <person name="San Clemente H."/>
            <person name="Chen E.C.H."/>
            <person name="De La Providencia I."/>
            <person name="Hainaut M."/>
            <person name="Kuo A."/>
            <person name="Kohler A."/>
            <person name="Murat C."/>
            <person name="Tang N."/>
            <person name="Roy S."/>
            <person name="Loubradou J."/>
            <person name="Henrissat B."/>
            <person name="Grigoriev I.V."/>
            <person name="Corradi N."/>
            <person name="Roux C."/>
            <person name="Martin F.M."/>
        </authorList>
    </citation>
    <scope>NUCLEOTIDE SEQUENCE [LARGE SCALE GENOMIC DNA]</scope>
    <source>
        <strain evidence="1 2">DAOM 227022</strain>
    </source>
</reference>
<dbReference type="InterPro" id="IPR032675">
    <property type="entry name" value="LRR_dom_sf"/>
</dbReference>
<protein>
    <recommendedName>
        <fullName evidence="3">F-box domain-containing protein</fullName>
    </recommendedName>
</protein>